<dbReference type="Pfam" id="PF18506">
    <property type="entry name" value="RelB-like"/>
    <property type="match status" value="1"/>
</dbReference>
<accession>A0AA91I507</accession>
<dbReference type="Proteomes" id="UP000077734">
    <property type="component" value="Unassembled WGS sequence"/>
</dbReference>
<proteinExistence type="predicted"/>
<dbReference type="EMBL" id="LUUL01000102">
    <property type="protein sequence ID" value="OAI23461.1"/>
    <property type="molecule type" value="Genomic_DNA"/>
</dbReference>
<protein>
    <submittedName>
        <fullName evidence="1">Uncharacterized protein</fullName>
    </submittedName>
</protein>
<sequence>MVMEIKRQYIVNEDSQRVAVQLDIHTFEKIENVLENYALVQLINTDDTETLSIEEAKKYYAGLDKA</sequence>
<evidence type="ECO:0000313" key="2">
    <source>
        <dbReference type="Proteomes" id="UP000077734"/>
    </source>
</evidence>
<dbReference type="InterPro" id="IPR049537">
    <property type="entry name" value="RelB-like"/>
</dbReference>
<name>A0AA91I507_9GAMM</name>
<evidence type="ECO:0000313" key="1">
    <source>
        <dbReference type="EMBL" id="OAI23461.1"/>
    </source>
</evidence>
<reference evidence="1 2" key="1">
    <citation type="submission" date="2016-03" db="EMBL/GenBank/DDBJ databases">
        <authorList>
            <person name="Heylen K."/>
            <person name="De Vos P."/>
            <person name="Vekeman B."/>
        </authorList>
    </citation>
    <scope>NUCLEOTIDE SEQUENCE [LARGE SCALE GENOMIC DNA]</scope>
    <source>
        <strain evidence="1 2">R-49807</strain>
    </source>
</reference>
<gene>
    <name evidence="1" type="ORF">A1356_01510</name>
</gene>
<keyword evidence="2" id="KW-1185">Reference proteome</keyword>
<comment type="caution">
    <text evidence="1">The sequence shown here is derived from an EMBL/GenBank/DDBJ whole genome shotgun (WGS) entry which is preliminary data.</text>
</comment>
<organism evidence="1 2">
    <name type="scientific">Methylomonas koyamae</name>
    <dbReference type="NCBI Taxonomy" id="702114"/>
    <lineage>
        <taxon>Bacteria</taxon>
        <taxon>Pseudomonadati</taxon>
        <taxon>Pseudomonadota</taxon>
        <taxon>Gammaproteobacteria</taxon>
        <taxon>Methylococcales</taxon>
        <taxon>Methylococcaceae</taxon>
        <taxon>Methylomonas</taxon>
    </lineage>
</organism>
<dbReference type="AlphaFoldDB" id="A0AA91I507"/>